<protein>
    <submittedName>
        <fullName evidence="2">Uncharacterized protein</fullName>
    </submittedName>
</protein>
<evidence type="ECO:0000313" key="3">
    <source>
        <dbReference type="Proteomes" id="UP000195569"/>
    </source>
</evidence>
<dbReference type="Proteomes" id="UP000195569">
    <property type="component" value="Unassembled WGS sequence"/>
</dbReference>
<proteinExistence type="predicted"/>
<feature type="region of interest" description="Disordered" evidence="1">
    <location>
        <begin position="39"/>
        <end position="68"/>
    </location>
</feature>
<gene>
    <name evidence="2" type="ORF">BN2476_1230065</name>
</gene>
<reference evidence="2" key="1">
    <citation type="submission" date="2016-12" db="EMBL/GenBank/DDBJ databases">
        <authorList>
            <person name="Moulin L."/>
        </authorList>
    </citation>
    <scope>NUCLEOTIDE SEQUENCE [LARGE SCALE GENOMIC DNA]</scope>
    <source>
        <strain evidence="2">STM 7183</strain>
    </source>
</reference>
<sequence length="68" mass="7688">MISLQPCNPTLAAMTAIAAYMQLLMDDLTVRRMRKLMSVDDATRMKQPGDANRDKARGCARHPRQAKR</sequence>
<dbReference type="AlphaFoldDB" id="A0A1N7SW05"/>
<evidence type="ECO:0000256" key="1">
    <source>
        <dbReference type="SAM" id="MobiDB-lite"/>
    </source>
</evidence>
<accession>A0A1N7SW05</accession>
<name>A0A1N7SW05_9BURK</name>
<feature type="compositionally biased region" description="Basic residues" evidence="1">
    <location>
        <begin position="58"/>
        <end position="68"/>
    </location>
</feature>
<comment type="caution">
    <text evidence="2">The sequence shown here is derived from an EMBL/GenBank/DDBJ whole genome shotgun (WGS) entry which is preliminary data.</text>
</comment>
<keyword evidence="3" id="KW-1185">Reference proteome</keyword>
<evidence type="ECO:0000313" key="2">
    <source>
        <dbReference type="EMBL" id="SIT51533.1"/>
    </source>
</evidence>
<organism evidence="2 3">
    <name type="scientific">Paraburkholderia piptadeniae</name>
    <dbReference type="NCBI Taxonomy" id="1701573"/>
    <lineage>
        <taxon>Bacteria</taxon>
        <taxon>Pseudomonadati</taxon>
        <taxon>Pseudomonadota</taxon>
        <taxon>Betaproteobacteria</taxon>
        <taxon>Burkholderiales</taxon>
        <taxon>Burkholderiaceae</taxon>
        <taxon>Paraburkholderia</taxon>
    </lineage>
</organism>
<dbReference type="EMBL" id="CYGY02000123">
    <property type="protein sequence ID" value="SIT51533.1"/>
    <property type="molecule type" value="Genomic_DNA"/>
</dbReference>